<feature type="domain" description="THIF-type NAD/FAD binding fold" evidence="2">
    <location>
        <begin position="6"/>
        <end position="241"/>
    </location>
</feature>
<dbReference type="InterPro" id="IPR000594">
    <property type="entry name" value="ThiF_NAD_FAD-bd"/>
</dbReference>
<dbReference type="PANTHER" id="PTHR10953">
    <property type="entry name" value="UBIQUITIN-ACTIVATING ENZYME E1"/>
    <property type="match status" value="1"/>
</dbReference>
<dbReference type="CDD" id="cd00757">
    <property type="entry name" value="ThiF_MoeB_HesA_family"/>
    <property type="match status" value="1"/>
</dbReference>
<protein>
    <submittedName>
        <fullName evidence="3">ThiF family adenylyltransferase</fullName>
    </submittedName>
</protein>
<dbReference type="FunFam" id="3.40.50.720:FF:000080">
    <property type="entry name" value="Thiazole biosynthesis adenylyltransferase ThiF"/>
    <property type="match status" value="1"/>
</dbReference>
<accession>A0A921B6L7</accession>
<dbReference type="GO" id="GO:0004792">
    <property type="term" value="F:thiosulfate-cyanide sulfurtransferase activity"/>
    <property type="evidence" value="ECO:0007669"/>
    <property type="project" value="TreeGrafter"/>
</dbReference>
<dbReference type="GO" id="GO:0008641">
    <property type="term" value="F:ubiquitin-like modifier activating enzyme activity"/>
    <property type="evidence" value="ECO:0007669"/>
    <property type="project" value="InterPro"/>
</dbReference>
<evidence type="ECO:0000313" key="3">
    <source>
        <dbReference type="EMBL" id="HJE19498.1"/>
    </source>
</evidence>
<dbReference type="Pfam" id="PF00899">
    <property type="entry name" value="ThiF"/>
    <property type="match status" value="1"/>
</dbReference>
<dbReference type="Proteomes" id="UP000763505">
    <property type="component" value="Unassembled WGS sequence"/>
</dbReference>
<sequence length="335" mass="37290">MYMGRYSRQTLFKHIGVDGQRAITKRTVVIIGVGALGTVSAEMLARAGVKKLILVDRDYVEETNLQRQSLFTECDAVNQTPKVVAAKERIKEIRSDLAIETYIEHCDAQLLLSIAAGADLILDGTDNFETRLLINDVAYKLGIPWIYAACVESTYVSSAFIPDKNTPCFRCLIPTLPTTTLTCDTAGIIAPAVHTAVSLQISAALKILSGGEIIKPSMTMGDLWQNEHMTIGTEALIHDECPTCQTKEFPELNRTTHRQFSLCGRDTVQIIDDRLTEQVVAKTLTERSIEYKETPYFIEFHYDDTRIVAFQNGRLLVHGIMDVNKGQTIVNQVFG</sequence>
<dbReference type="GO" id="GO:0016779">
    <property type="term" value="F:nucleotidyltransferase activity"/>
    <property type="evidence" value="ECO:0007669"/>
    <property type="project" value="UniProtKB-KW"/>
</dbReference>
<keyword evidence="3" id="KW-0548">Nucleotidyltransferase</keyword>
<dbReference type="EMBL" id="DYYI01000039">
    <property type="protein sequence ID" value="HJE19498.1"/>
    <property type="molecule type" value="Genomic_DNA"/>
</dbReference>
<evidence type="ECO:0000256" key="1">
    <source>
        <dbReference type="ARBA" id="ARBA00009919"/>
    </source>
</evidence>
<comment type="similarity">
    <text evidence="1">Belongs to the HesA/MoeB/ThiF family.</text>
</comment>
<evidence type="ECO:0000259" key="2">
    <source>
        <dbReference type="Pfam" id="PF00899"/>
    </source>
</evidence>
<reference evidence="3" key="2">
    <citation type="submission" date="2021-09" db="EMBL/GenBank/DDBJ databases">
        <authorList>
            <person name="Gilroy R."/>
        </authorList>
    </citation>
    <scope>NUCLEOTIDE SEQUENCE</scope>
    <source>
        <strain evidence="3">6019</strain>
    </source>
</reference>
<comment type="caution">
    <text evidence="3">The sequence shown here is derived from an EMBL/GenBank/DDBJ whole genome shotgun (WGS) entry which is preliminary data.</text>
</comment>
<proteinExistence type="inferred from homology"/>
<evidence type="ECO:0000313" key="4">
    <source>
        <dbReference type="Proteomes" id="UP000763505"/>
    </source>
</evidence>
<dbReference type="GO" id="GO:0008146">
    <property type="term" value="F:sulfotransferase activity"/>
    <property type="evidence" value="ECO:0007669"/>
    <property type="project" value="TreeGrafter"/>
</dbReference>
<dbReference type="InterPro" id="IPR035985">
    <property type="entry name" value="Ubiquitin-activating_enz"/>
</dbReference>
<dbReference type="PANTHER" id="PTHR10953:SF102">
    <property type="entry name" value="ADENYLYLTRANSFERASE AND SULFURTRANSFERASE MOCS3"/>
    <property type="match status" value="1"/>
</dbReference>
<dbReference type="Gene3D" id="3.40.50.720">
    <property type="entry name" value="NAD(P)-binding Rossmann-like Domain"/>
    <property type="match status" value="1"/>
</dbReference>
<name>A0A921B6L7_9STAP</name>
<dbReference type="SUPFAM" id="SSF69572">
    <property type="entry name" value="Activating enzymes of the ubiquitin-like proteins"/>
    <property type="match status" value="1"/>
</dbReference>
<dbReference type="GO" id="GO:0005829">
    <property type="term" value="C:cytosol"/>
    <property type="evidence" value="ECO:0007669"/>
    <property type="project" value="TreeGrafter"/>
</dbReference>
<dbReference type="AlphaFoldDB" id="A0A921B6L7"/>
<gene>
    <name evidence="3" type="ORF">K8V35_03990</name>
</gene>
<reference evidence="3" key="1">
    <citation type="journal article" date="2021" name="PeerJ">
        <title>Extensive microbial diversity within the chicken gut microbiome revealed by metagenomics and culture.</title>
        <authorList>
            <person name="Gilroy R."/>
            <person name="Ravi A."/>
            <person name="Getino M."/>
            <person name="Pursley I."/>
            <person name="Horton D.L."/>
            <person name="Alikhan N.F."/>
            <person name="Baker D."/>
            <person name="Gharbi K."/>
            <person name="Hall N."/>
            <person name="Watson M."/>
            <person name="Adriaenssens E.M."/>
            <person name="Foster-Nyarko E."/>
            <person name="Jarju S."/>
            <person name="Secka A."/>
            <person name="Antonio M."/>
            <person name="Oren A."/>
            <person name="Chaudhuri R.R."/>
            <person name="La Ragione R."/>
            <person name="Hildebrand F."/>
            <person name="Pallen M.J."/>
        </authorList>
    </citation>
    <scope>NUCLEOTIDE SEQUENCE</scope>
    <source>
        <strain evidence="3">6019</strain>
    </source>
</reference>
<dbReference type="InterPro" id="IPR045886">
    <property type="entry name" value="ThiF/MoeB/HesA"/>
</dbReference>
<organism evidence="3 4">
    <name type="scientific">Aliicoccus persicus</name>
    <dbReference type="NCBI Taxonomy" id="930138"/>
    <lineage>
        <taxon>Bacteria</taxon>
        <taxon>Bacillati</taxon>
        <taxon>Bacillota</taxon>
        <taxon>Bacilli</taxon>
        <taxon>Bacillales</taxon>
        <taxon>Staphylococcaceae</taxon>
        <taxon>Aliicoccus</taxon>
    </lineage>
</organism>
<keyword evidence="3" id="KW-0808">Transferase</keyword>